<evidence type="ECO:0000256" key="14">
    <source>
        <dbReference type="ARBA" id="ARBA00023166"/>
    </source>
</evidence>
<evidence type="ECO:0000256" key="6">
    <source>
        <dbReference type="ARBA" id="ARBA00022692"/>
    </source>
</evidence>
<evidence type="ECO:0000256" key="4">
    <source>
        <dbReference type="ARBA" id="ARBA00022548"/>
    </source>
</evidence>
<feature type="repeat" description="LDL-receptor class B" evidence="21">
    <location>
        <begin position="1157"/>
        <end position="1200"/>
    </location>
</feature>
<dbReference type="FunFam" id="4.10.400.10:FF:000057">
    <property type="entry name" value="Very low density lipoprotein receptor"/>
    <property type="match status" value="1"/>
</dbReference>
<evidence type="ECO:0000256" key="2">
    <source>
        <dbReference type="ARBA" id="ARBA00022448"/>
    </source>
</evidence>
<dbReference type="Pfam" id="PF00169">
    <property type="entry name" value="PH"/>
    <property type="match status" value="1"/>
</dbReference>
<proteinExistence type="predicted"/>
<dbReference type="GO" id="GO:0043235">
    <property type="term" value="C:receptor complex"/>
    <property type="evidence" value="ECO:0007669"/>
    <property type="project" value="TreeGrafter"/>
</dbReference>
<dbReference type="PANTHER" id="PTHR22722">
    <property type="entry name" value="LOW-DENSITY LIPOPROTEIN RECEPTOR-RELATED PROTEIN 2-RELATED"/>
    <property type="match status" value="1"/>
</dbReference>
<gene>
    <name evidence="25" type="ORF">SMAX5B_003030</name>
</gene>
<dbReference type="FunFam" id="4.10.400.10:FF:000038">
    <property type="entry name" value="Very low density lipoprotein receptor"/>
    <property type="match status" value="1"/>
</dbReference>
<dbReference type="SMART" id="SM00179">
    <property type="entry name" value="EGF_CA"/>
    <property type="match status" value="2"/>
</dbReference>
<feature type="disulfide bond" evidence="20">
    <location>
        <begin position="666"/>
        <end position="684"/>
    </location>
</feature>
<evidence type="ECO:0000256" key="20">
    <source>
        <dbReference type="PROSITE-ProRule" id="PRU00124"/>
    </source>
</evidence>
<feature type="region of interest" description="Disordered" evidence="22">
    <location>
        <begin position="555"/>
        <end position="577"/>
    </location>
</feature>
<feature type="region of interest" description="Disordered" evidence="22">
    <location>
        <begin position="197"/>
        <end position="344"/>
    </location>
</feature>
<dbReference type="CDD" id="cd00054">
    <property type="entry name" value="EGF_CA"/>
    <property type="match status" value="1"/>
</dbReference>
<dbReference type="GO" id="GO:0007399">
    <property type="term" value="P:nervous system development"/>
    <property type="evidence" value="ECO:0007669"/>
    <property type="project" value="UniProtKB-ARBA"/>
</dbReference>
<feature type="region of interest" description="Disordered" evidence="22">
    <location>
        <begin position="384"/>
        <end position="525"/>
    </location>
</feature>
<dbReference type="FunFam" id="4.10.400.10:FF:000049">
    <property type="entry name" value="Very low density lipoprotein receptor"/>
    <property type="match status" value="1"/>
</dbReference>
<comment type="caution">
    <text evidence="20">Lacks conserved residue(s) required for the propagation of feature annotation.</text>
</comment>
<dbReference type="SUPFAM" id="SSF50729">
    <property type="entry name" value="PH domain-like"/>
    <property type="match status" value="1"/>
</dbReference>
<keyword evidence="4" id="KW-0153">Cholesterol metabolism</keyword>
<feature type="disulfide bond" evidence="20">
    <location>
        <begin position="787"/>
        <end position="805"/>
    </location>
</feature>
<feature type="compositionally biased region" description="Low complexity" evidence="22">
    <location>
        <begin position="469"/>
        <end position="479"/>
    </location>
</feature>
<dbReference type="GO" id="GO:0005509">
    <property type="term" value="F:calcium ion binding"/>
    <property type="evidence" value="ECO:0007669"/>
    <property type="project" value="InterPro"/>
</dbReference>
<evidence type="ECO:0000256" key="5">
    <source>
        <dbReference type="ARBA" id="ARBA00022583"/>
    </source>
</evidence>
<feature type="disulfide bond" evidence="20">
    <location>
        <begin position="721"/>
        <end position="736"/>
    </location>
</feature>
<dbReference type="Gene3D" id="2.120.10.30">
    <property type="entry name" value="TolB, C-terminal domain"/>
    <property type="match status" value="1"/>
</dbReference>
<feature type="disulfide bond" evidence="20">
    <location>
        <begin position="872"/>
        <end position="890"/>
    </location>
</feature>
<keyword evidence="11" id="KW-0443">Lipid metabolism</keyword>
<name>A0A2U9CFM2_SCOMX</name>
<feature type="disulfide bond" evidence="20">
    <location>
        <begin position="780"/>
        <end position="792"/>
    </location>
</feature>
<dbReference type="InterPro" id="IPR000033">
    <property type="entry name" value="LDLR_classB_rpt"/>
</dbReference>
<evidence type="ECO:0000313" key="26">
    <source>
        <dbReference type="Proteomes" id="UP000246464"/>
    </source>
</evidence>
<dbReference type="Gene3D" id="2.30.29.30">
    <property type="entry name" value="Pleckstrin-homology domain (PH domain)/Phosphotyrosine-binding domain (PTB)"/>
    <property type="match status" value="1"/>
</dbReference>
<evidence type="ECO:0000256" key="8">
    <source>
        <dbReference type="ARBA" id="ARBA00022737"/>
    </source>
</evidence>
<keyword evidence="25" id="KW-0449">Lipoprotein</keyword>
<evidence type="ECO:0000313" key="25">
    <source>
        <dbReference type="EMBL" id="AWP14910.1"/>
    </source>
</evidence>
<protein>
    <submittedName>
        <fullName evidence="25">Putative very low-density lipoprotein receptor</fullName>
    </submittedName>
</protein>
<dbReference type="PROSITE" id="PS50068">
    <property type="entry name" value="LDLRA_2"/>
    <property type="match status" value="8"/>
</dbReference>
<dbReference type="PROSITE" id="PS51120">
    <property type="entry name" value="LDLRB"/>
    <property type="match status" value="3"/>
</dbReference>
<dbReference type="SUPFAM" id="SSF57196">
    <property type="entry name" value="EGF/Laminin"/>
    <property type="match status" value="3"/>
</dbReference>
<feature type="disulfide bond" evidence="20">
    <location>
        <begin position="627"/>
        <end position="645"/>
    </location>
</feature>
<evidence type="ECO:0000256" key="23">
    <source>
        <dbReference type="SAM" id="Phobius"/>
    </source>
</evidence>
<dbReference type="InterPro" id="IPR001881">
    <property type="entry name" value="EGF-like_Ca-bd_dom"/>
</dbReference>
<dbReference type="GO" id="GO:0006898">
    <property type="term" value="P:receptor-mediated endocytosis"/>
    <property type="evidence" value="ECO:0007669"/>
    <property type="project" value="TreeGrafter"/>
</dbReference>
<dbReference type="InterPro" id="IPR000152">
    <property type="entry name" value="EGF-type_Asp/Asn_hydroxyl_site"/>
</dbReference>
<evidence type="ECO:0000256" key="1">
    <source>
        <dbReference type="ARBA" id="ARBA00004600"/>
    </source>
</evidence>
<dbReference type="FunFam" id="2.120.10.30:FF:000002">
    <property type="entry name" value="low-density lipoprotein receptor isoform X1"/>
    <property type="match status" value="1"/>
</dbReference>
<dbReference type="InterPro" id="IPR011042">
    <property type="entry name" value="6-blade_b-propeller_TolB-like"/>
</dbReference>
<feature type="disulfide bond" evidence="20">
    <location>
        <begin position="865"/>
        <end position="877"/>
    </location>
</feature>
<feature type="transmembrane region" description="Helical" evidence="23">
    <location>
        <begin position="1358"/>
        <end position="1380"/>
    </location>
</feature>
<dbReference type="FunFam" id="4.10.400.10:FF:000053">
    <property type="entry name" value="Very low density lipoprotein receptor"/>
    <property type="match status" value="1"/>
</dbReference>
<feature type="disulfide bond" evidence="20">
    <location>
        <begin position="620"/>
        <end position="632"/>
    </location>
</feature>
<organism evidence="25 26">
    <name type="scientific">Scophthalmus maximus</name>
    <name type="common">Turbot</name>
    <name type="synonym">Psetta maxima</name>
    <dbReference type="NCBI Taxonomy" id="52904"/>
    <lineage>
        <taxon>Eukaryota</taxon>
        <taxon>Metazoa</taxon>
        <taxon>Chordata</taxon>
        <taxon>Craniata</taxon>
        <taxon>Vertebrata</taxon>
        <taxon>Euteleostomi</taxon>
        <taxon>Actinopterygii</taxon>
        <taxon>Neopterygii</taxon>
        <taxon>Teleostei</taxon>
        <taxon>Neoteleostei</taxon>
        <taxon>Acanthomorphata</taxon>
        <taxon>Carangaria</taxon>
        <taxon>Pleuronectiformes</taxon>
        <taxon>Pleuronectoidei</taxon>
        <taxon>Scophthalmidae</taxon>
        <taxon>Scophthalmus</taxon>
    </lineage>
</organism>
<feature type="repeat" description="LDL-receptor class B" evidence="21">
    <location>
        <begin position="1114"/>
        <end position="1156"/>
    </location>
</feature>
<dbReference type="CDD" id="cd00112">
    <property type="entry name" value="LDLa"/>
    <property type="match status" value="7"/>
</dbReference>
<dbReference type="SMART" id="SM00233">
    <property type="entry name" value="PH"/>
    <property type="match status" value="1"/>
</dbReference>
<keyword evidence="14" id="KW-1207">Sterol metabolism</keyword>
<dbReference type="PROSITE" id="PS01209">
    <property type="entry name" value="LDLRA_1"/>
    <property type="match status" value="5"/>
</dbReference>
<dbReference type="SMART" id="SM00135">
    <property type="entry name" value="LY"/>
    <property type="match status" value="5"/>
</dbReference>
<feature type="compositionally biased region" description="Pro residues" evidence="22">
    <location>
        <begin position="313"/>
        <end position="326"/>
    </location>
</feature>
<feature type="compositionally biased region" description="Pro residues" evidence="22">
    <location>
        <begin position="435"/>
        <end position="447"/>
    </location>
</feature>
<feature type="compositionally biased region" description="Pro residues" evidence="22">
    <location>
        <begin position="262"/>
        <end position="291"/>
    </location>
</feature>
<keyword evidence="18" id="KW-0753">Steroid metabolism</keyword>
<dbReference type="PRINTS" id="PR00261">
    <property type="entry name" value="LDLRECEPTOR"/>
</dbReference>
<feature type="disulfide bond" evidence="20">
    <location>
        <begin position="760"/>
        <end position="775"/>
    </location>
</feature>
<evidence type="ECO:0000256" key="15">
    <source>
        <dbReference type="ARBA" id="ARBA00023170"/>
    </source>
</evidence>
<keyword evidence="10" id="KW-0445">Lipid transport</keyword>
<dbReference type="SUPFAM" id="SSF63825">
    <property type="entry name" value="YWTD domain"/>
    <property type="match status" value="1"/>
</dbReference>
<feature type="compositionally biased region" description="Pro residues" evidence="22">
    <location>
        <begin position="235"/>
        <end position="248"/>
    </location>
</feature>
<dbReference type="InterPro" id="IPR023415">
    <property type="entry name" value="LDLR_class-A_CS"/>
</dbReference>
<keyword evidence="16" id="KW-0168">Coated pit</keyword>
<dbReference type="InterPro" id="IPR051221">
    <property type="entry name" value="LDLR-related"/>
</dbReference>
<dbReference type="InterPro" id="IPR011993">
    <property type="entry name" value="PH-like_dom_sf"/>
</dbReference>
<evidence type="ECO:0000259" key="24">
    <source>
        <dbReference type="PROSITE" id="PS50003"/>
    </source>
</evidence>
<dbReference type="SUPFAM" id="SSF57424">
    <property type="entry name" value="LDL receptor-like module"/>
    <property type="match status" value="8"/>
</dbReference>
<feature type="compositionally biased region" description="Low complexity" evidence="22">
    <location>
        <begin position="599"/>
        <end position="609"/>
    </location>
</feature>
<dbReference type="InterPro" id="IPR000742">
    <property type="entry name" value="EGF"/>
</dbReference>
<dbReference type="Proteomes" id="UP000246464">
    <property type="component" value="Chromosome 16"/>
</dbReference>
<dbReference type="PROSITE" id="PS01187">
    <property type="entry name" value="EGF_CA"/>
    <property type="match status" value="1"/>
</dbReference>
<feature type="region of interest" description="Disordered" evidence="22">
    <location>
        <begin position="593"/>
        <end position="615"/>
    </location>
</feature>
<dbReference type="SMART" id="SM00192">
    <property type="entry name" value="LDLa"/>
    <property type="match status" value="8"/>
</dbReference>
<evidence type="ECO:0000256" key="17">
    <source>
        <dbReference type="ARBA" id="ARBA00023180"/>
    </source>
</evidence>
<evidence type="ECO:0000256" key="22">
    <source>
        <dbReference type="SAM" id="MobiDB-lite"/>
    </source>
</evidence>
<feature type="disulfide bond" evidence="20">
    <location>
        <begin position="913"/>
        <end position="931"/>
    </location>
</feature>
<dbReference type="InterPro" id="IPR002172">
    <property type="entry name" value="LDrepeatLR_classA_rpt"/>
</dbReference>
<feature type="compositionally biased region" description="Polar residues" evidence="22">
    <location>
        <begin position="480"/>
        <end position="499"/>
    </location>
</feature>
<dbReference type="FunFam" id="2.30.29.30:FF:000147">
    <property type="entry name" value="SH3 domain-binding protein 2 isoform X2"/>
    <property type="match status" value="1"/>
</dbReference>
<dbReference type="GO" id="GO:0006869">
    <property type="term" value="P:lipid transport"/>
    <property type="evidence" value="ECO:0007669"/>
    <property type="project" value="UniProtKB-KW"/>
</dbReference>
<accession>A0A2U9CFM2</accession>
<dbReference type="GO" id="GO:0042562">
    <property type="term" value="F:hormone binding"/>
    <property type="evidence" value="ECO:0007669"/>
    <property type="project" value="TreeGrafter"/>
</dbReference>
<dbReference type="Pfam" id="PF07645">
    <property type="entry name" value="EGF_CA"/>
    <property type="match status" value="1"/>
</dbReference>
<dbReference type="Gene3D" id="4.10.400.10">
    <property type="entry name" value="Low-density Lipoprotein Receptor"/>
    <property type="match status" value="8"/>
</dbReference>
<dbReference type="FunFam" id="2.10.25.10:FF:000009">
    <property type="entry name" value="Low-density lipoprotein receptor isoform 1"/>
    <property type="match status" value="1"/>
</dbReference>
<feature type="disulfide bond" evidence="20">
    <location>
        <begin position="833"/>
        <end position="851"/>
    </location>
</feature>
<evidence type="ECO:0000256" key="21">
    <source>
        <dbReference type="PROSITE-ProRule" id="PRU00461"/>
    </source>
</evidence>
<evidence type="ECO:0000256" key="10">
    <source>
        <dbReference type="ARBA" id="ARBA00023055"/>
    </source>
</evidence>
<feature type="disulfide bond" evidence="20">
    <location>
        <begin position="639"/>
        <end position="654"/>
    </location>
</feature>
<dbReference type="InterPro" id="IPR036055">
    <property type="entry name" value="LDL_receptor-like_sf"/>
</dbReference>
<evidence type="ECO:0000256" key="7">
    <source>
        <dbReference type="ARBA" id="ARBA00022729"/>
    </source>
</evidence>
<feature type="repeat" description="LDL-receptor class B" evidence="21">
    <location>
        <begin position="1201"/>
        <end position="1245"/>
    </location>
</feature>
<dbReference type="FunFam" id="4.10.400.10:FF:000025">
    <property type="entry name" value="Very low density lipoprotein receptor"/>
    <property type="match status" value="1"/>
</dbReference>
<evidence type="ECO:0000256" key="16">
    <source>
        <dbReference type="ARBA" id="ARBA00023176"/>
    </source>
</evidence>
<dbReference type="Pfam" id="PF00057">
    <property type="entry name" value="Ldl_recept_a"/>
    <property type="match status" value="8"/>
</dbReference>
<dbReference type="InterPro" id="IPR049883">
    <property type="entry name" value="NOTCH1_EGF-like"/>
</dbReference>
<keyword evidence="5" id="KW-0254">Endocytosis</keyword>
<dbReference type="InterPro" id="IPR001849">
    <property type="entry name" value="PH_domain"/>
</dbReference>
<feature type="disulfide bond" evidence="20">
    <location>
        <begin position="826"/>
        <end position="838"/>
    </location>
</feature>
<evidence type="ECO:0000256" key="9">
    <source>
        <dbReference type="ARBA" id="ARBA00022989"/>
    </source>
</evidence>
<keyword evidence="12 23" id="KW-0472">Membrane</keyword>
<evidence type="ECO:0000256" key="12">
    <source>
        <dbReference type="ARBA" id="ARBA00023136"/>
    </source>
</evidence>
<evidence type="ECO:0000256" key="3">
    <source>
        <dbReference type="ARBA" id="ARBA00022536"/>
    </source>
</evidence>
<dbReference type="CDD" id="cd13308">
    <property type="entry name" value="PH_3BP2"/>
    <property type="match status" value="1"/>
</dbReference>
<dbReference type="PROSITE" id="PS00010">
    <property type="entry name" value="ASX_HYDROXYL"/>
    <property type="match status" value="1"/>
</dbReference>
<sequence length="1434" mass="156429">MSTDMSAPSVRKKSFARSVKPSVRMCVMEQRGVITMSSPEVCWPVPMRAIGAQNLLTMPGGVSSAGYLHKKGGSQFSLMKWPLRYIIIHKGCVYYFKSSTSPAPQGAFSLNGYNRVMRAAEETTSSNVFPFKIAHFSKRHRTWFFSAASEDERRKWMRYLRREIDHYNDRRESFIPSDSDSDAESFYGTIERTMDITHQDCNADDDYVEEDDDDDEEDYLKPDADCSPTSTGRPAGPPPSYPPPPVPPVFQLRQDSCAGFPKGPPPPIPPQHRIPTVPLPKKPPPSFPPPSVLKDSVKGPPPPLPFAPHLHKPPSPDGPPPPPPPNLKRTFQGKASCAGGPGNGARDWRPLPAILNHYPATLPICDQLESSLVLNGPAHCSPNVGGSQSLGNRHHHQGGNLRGKPTPPTHHPPNARGLSPVRPVTSESPNQTSPCLPPLHGLPPLSPLPKTGLHCKPVIPKPPPPAAKPSPCAAKSKQPGTSLQRASPEGQSFRSSGDETPSECRRKQDPAGGGGGGDEDSDEDYENVELPDSVFIDTTETSFVEKLFRDGPVPPEDGLYGIRNSGTKTSKARRRNVRPASFSVGTAAASRPCGSVTETRTAATAATRTPVGNPGTKTECEASQFQCGNGRCIPSVWQCDGDEDCSDGSDENSCVKKTCAELDFVCQNGQCVPKRWHCDGEPDCEDGSDESLQICHMRTCRVNEFSCGAGSTQCIPNFWKCDGENDCDSGEDEVNCGNVTCAPNEFTCASGRCISRNFVCNGEDDCGDGSDEVECAPSSCGPSEFQCGNSTCIPASWVCDDDVDCQDQSDESPSRCGRHPTPPAKCSSSEMQCRSGECIHKKWRCDGDPDCKDGSDEANCPVRTCGSDQFKCDDGNCIMGSRQCNGLRDCADGSDEVNCKNMTQCNGPEKFKCRSGECIEMSKVCNKARDCPDWSDEPIKECSVNECLLNNGGCSHICKDMVIGFECDCTPGLQLIDHKTCGDINECLNPGICSQICINLKGGYKCECHNGYQMDPTTGVCKAVGKEPCLIFTNRRDIRRLGLERKEYTQIVEQQRNAVALDADFDQQMIFWADLGQKAIYSTVMDKRGDVGAHSKVIDNVQTPVGVAVDWIYKNLYWSDLGTKTISVSNFNGTKQKVLFSRGLKEPASIAVDPLSGFLYWSDWGEPAKIEKSGMNGVDRQVLVATDIQWPNGITLDLIKGRLYWVDSKLHMLCSVDLNGDNRKKILQSSDFLAHPFALTVFEDRVFWTDGENEAIYGANKFTGSDVVTLASNLNDPQDIIVYHELIQLSGTNWCSERGENGGCSYMCLPAPQINKHSPKYSCVCPEGQELAADGLRCRPEANVSTSIQLNSTARGSAAAWAILPVLLLAMAAAGGYLMWRNWQLKNQKSMNFDNPVYLKTTEDDLNIDITRHGANVGHTYPAISIVSQDDDLS</sequence>
<feature type="compositionally biased region" description="Acidic residues" evidence="22">
    <location>
        <begin position="202"/>
        <end position="218"/>
    </location>
</feature>
<feature type="compositionally biased region" description="Pro residues" evidence="22">
    <location>
        <begin position="459"/>
        <end position="468"/>
    </location>
</feature>
<comment type="subcellular location">
    <subcellularLocation>
        <location evidence="19">Endomembrane system</location>
        <topology evidence="19">Single-pass type I membrane protein</topology>
    </subcellularLocation>
    <subcellularLocation>
        <location evidence="1">Membrane</location>
        <location evidence="1">Clathrin-coated pit</location>
    </subcellularLocation>
</comment>
<evidence type="ECO:0000256" key="11">
    <source>
        <dbReference type="ARBA" id="ARBA00023098"/>
    </source>
</evidence>
<dbReference type="FunFam" id="4.10.400.10:FF:000046">
    <property type="entry name" value="Very low density lipoprotein receptor"/>
    <property type="match status" value="1"/>
</dbReference>
<keyword evidence="13 20" id="KW-1015">Disulfide bond</keyword>
<reference evidence="25 26" key="1">
    <citation type="submission" date="2017-12" db="EMBL/GenBank/DDBJ databases">
        <title>Integrating genomic resources of turbot (Scophthalmus maximus) in depth evaluation of genetic and physical mapping variation across individuals.</title>
        <authorList>
            <person name="Martinez P."/>
        </authorList>
    </citation>
    <scope>NUCLEOTIDE SEQUENCE [LARGE SCALE GENOMIC DNA]</scope>
</reference>
<dbReference type="InterPro" id="IPR018097">
    <property type="entry name" value="EGF_Ca-bd_CS"/>
</dbReference>
<dbReference type="GO" id="GO:0005905">
    <property type="term" value="C:clathrin-coated pit"/>
    <property type="evidence" value="ECO:0007669"/>
    <property type="project" value="UniProtKB-SubCell"/>
</dbReference>
<evidence type="ECO:0000256" key="13">
    <source>
        <dbReference type="ARBA" id="ARBA00023157"/>
    </source>
</evidence>
<feature type="disulfide bond" evidence="20">
    <location>
        <begin position="748"/>
        <end position="766"/>
    </location>
</feature>
<dbReference type="EMBL" id="CP026258">
    <property type="protein sequence ID" value="AWP14910.1"/>
    <property type="molecule type" value="Genomic_DNA"/>
</dbReference>
<dbReference type="STRING" id="52904.ENSSMAP00000021844"/>
<keyword evidence="2" id="KW-0813">Transport</keyword>
<dbReference type="GO" id="GO:0008203">
    <property type="term" value="P:cholesterol metabolic process"/>
    <property type="evidence" value="ECO:0007669"/>
    <property type="project" value="UniProtKB-KW"/>
</dbReference>
<dbReference type="FunFam" id="4.10.400.10:FF:000043">
    <property type="entry name" value="Very low density lipoprotein receptor"/>
    <property type="match status" value="1"/>
</dbReference>
<dbReference type="PANTHER" id="PTHR22722:SF15">
    <property type="entry name" value="LOW-DENSITY LIPOPROTEIN RECEPTOR-RELATED"/>
    <property type="match status" value="1"/>
</dbReference>
<feature type="disulfide bond" evidence="20">
    <location>
        <begin position="845"/>
        <end position="860"/>
    </location>
</feature>
<feature type="disulfide bond" evidence="20">
    <location>
        <begin position="884"/>
        <end position="899"/>
    </location>
</feature>
<evidence type="ECO:0000256" key="19">
    <source>
        <dbReference type="ARBA" id="ARBA00046288"/>
    </source>
</evidence>
<keyword evidence="9 23" id="KW-1133">Transmembrane helix</keyword>
<dbReference type="SMART" id="SM00181">
    <property type="entry name" value="EGF"/>
    <property type="match status" value="5"/>
</dbReference>
<dbReference type="Pfam" id="PF00058">
    <property type="entry name" value="Ldl_recept_b"/>
    <property type="match status" value="4"/>
</dbReference>
<dbReference type="PROSITE" id="PS50003">
    <property type="entry name" value="PH_DOMAIN"/>
    <property type="match status" value="1"/>
</dbReference>
<keyword evidence="6 23" id="KW-0812">Transmembrane</keyword>
<feature type="disulfide bond" evidence="20">
    <location>
        <begin position="741"/>
        <end position="753"/>
    </location>
</feature>
<feature type="disulfide bond" evidence="20">
    <location>
        <begin position="659"/>
        <end position="671"/>
    </location>
</feature>
<dbReference type="GO" id="GO:0016324">
    <property type="term" value="C:apical plasma membrane"/>
    <property type="evidence" value="ECO:0007669"/>
    <property type="project" value="TreeGrafter"/>
</dbReference>
<keyword evidence="17" id="KW-0325">Glycoprotein</keyword>
<keyword evidence="8" id="KW-0677">Repeat</keyword>
<evidence type="ECO:0000256" key="18">
    <source>
        <dbReference type="ARBA" id="ARBA00023221"/>
    </source>
</evidence>
<dbReference type="FunFam" id="4.10.400.10:FF:000051">
    <property type="entry name" value="Very low density lipoprotein receptor"/>
    <property type="match status" value="1"/>
</dbReference>
<feature type="domain" description="PH" evidence="24">
    <location>
        <begin position="61"/>
        <end position="165"/>
    </location>
</feature>
<keyword evidence="26" id="KW-1185">Reference proteome</keyword>
<keyword evidence="7" id="KW-0732">Signal</keyword>
<dbReference type="Gene3D" id="2.10.25.10">
    <property type="entry name" value="Laminin"/>
    <property type="match status" value="3"/>
</dbReference>
<keyword evidence="3" id="KW-0245">EGF-like domain</keyword>
<keyword evidence="15 25" id="KW-0675">Receptor</keyword>